<reference evidence="1 2" key="1">
    <citation type="journal article" date="2015" name="Microbes Environ.">
        <title>Distribution and evolution of nitrogen fixation genes in the phylum bacteroidetes.</title>
        <authorList>
            <person name="Inoue J."/>
            <person name="Oshima K."/>
            <person name="Suda W."/>
            <person name="Sakamoto M."/>
            <person name="Iino T."/>
            <person name="Noda S."/>
            <person name="Hongoh Y."/>
            <person name="Hattori M."/>
            <person name="Ohkuma M."/>
        </authorList>
    </citation>
    <scope>NUCLEOTIDE SEQUENCE [LARGE SCALE GENOMIC DNA]</scope>
    <source>
        <strain evidence="1">JCM 15548</strain>
    </source>
</reference>
<evidence type="ECO:0000313" key="2">
    <source>
        <dbReference type="Proteomes" id="UP000032900"/>
    </source>
</evidence>
<dbReference type="STRING" id="1236989.JCM15548_1753"/>
<dbReference type="GO" id="GO:0016740">
    <property type="term" value="F:transferase activity"/>
    <property type="evidence" value="ECO:0007669"/>
    <property type="project" value="UniProtKB-KW"/>
</dbReference>
<name>A0A0E9LTK9_9BACT</name>
<proteinExistence type="predicted"/>
<protein>
    <submittedName>
        <fullName evidence="1">Serine acetyltransferase</fullName>
    </submittedName>
</protein>
<dbReference type="AlphaFoldDB" id="A0A0E9LTK9"/>
<dbReference type="Proteomes" id="UP000032900">
    <property type="component" value="Unassembled WGS sequence"/>
</dbReference>
<evidence type="ECO:0000313" key="1">
    <source>
        <dbReference type="EMBL" id="GAO28633.1"/>
    </source>
</evidence>
<accession>A0A0E9LTK9</accession>
<sequence>MSNIEYPKGLKGTIDILSQEKSYQSVCHRHYPDQPMPSVYIMEEIVDLIREIIFPGYFGNSPTVREVFSIT</sequence>
<keyword evidence="2" id="KW-1185">Reference proteome</keyword>
<keyword evidence="1" id="KW-0808">Transferase</keyword>
<organism evidence="1 2">
    <name type="scientific">Geofilum rubicundum JCM 15548</name>
    <dbReference type="NCBI Taxonomy" id="1236989"/>
    <lineage>
        <taxon>Bacteria</taxon>
        <taxon>Pseudomonadati</taxon>
        <taxon>Bacteroidota</taxon>
        <taxon>Bacteroidia</taxon>
        <taxon>Marinilabiliales</taxon>
        <taxon>Marinilabiliaceae</taxon>
        <taxon>Geofilum</taxon>
    </lineage>
</organism>
<dbReference type="EMBL" id="BAZW01000004">
    <property type="protein sequence ID" value="GAO28633.1"/>
    <property type="molecule type" value="Genomic_DNA"/>
</dbReference>
<gene>
    <name evidence="1" type="ORF">JCM15548_1753</name>
</gene>
<dbReference type="RefSeq" id="WP_227625377.1">
    <property type="nucleotide sequence ID" value="NZ_BAZW01000004.1"/>
</dbReference>
<comment type="caution">
    <text evidence="1">The sequence shown here is derived from an EMBL/GenBank/DDBJ whole genome shotgun (WGS) entry which is preliminary data.</text>
</comment>